<dbReference type="EMBL" id="MU003703">
    <property type="protein sequence ID" value="KAF2808611.1"/>
    <property type="molecule type" value="Genomic_DNA"/>
</dbReference>
<evidence type="ECO:0000313" key="2">
    <source>
        <dbReference type="EMBL" id="KAF2808611.1"/>
    </source>
</evidence>
<feature type="chain" id="PRO_5044629138" description="Secreted protein" evidence="1">
    <location>
        <begin position="27"/>
        <end position="68"/>
    </location>
</feature>
<name>A0A6A6YII7_9PEZI</name>
<proteinExistence type="predicted"/>
<evidence type="ECO:0000313" key="3">
    <source>
        <dbReference type="Proteomes" id="UP000504636"/>
    </source>
</evidence>
<evidence type="ECO:0000313" key="4">
    <source>
        <dbReference type="RefSeq" id="XP_033575575.1"/>
    </source>
</evidence>
<sequence length="68" mass="7344">MRHIVVGVRFALACMVLFALRRPLCSSSLDTHATTSSYDTAKEKSTGFPVFTKTSAGNSERPIVPSVV</sequence>
<accession>A0A6A6YII7</accession>
<dbReference type="GeneID" id="54461213"/>
<reference evidence="2 4" key="1">
    <citation type="journal article" date="2020" name="Stud. Mycol.">
        <title>101 Dothideomycetes genomes: a test case for predicting lifestyles and emergence of pathogens.</title>
        <authorList>
            <person name="Haridas S."/>
            <person name="Albert R."/>
            <person name="Binder M."/>
            <person name="Bloem J."/>
            <person name="Labutti K."/>
            <person name="Salamov A."/>
            <person name="Andreopoulos B."/>
            <person name="Baker S."/>
            <person name="Barry K."/>
            <person name="Bills G."/>
            <person name="Bluhm B."/>
            <person name="Cannon C."/>
            <person name="Castanera R."/>
            <person name="Culley D."/>
            <person name="Daum C."/>
            <person name="Ezra D."/>
            <person name="Gonzalez J."/>
            <person name="Henrissat B."/>
            <person name="Kuo A."/>
            <person name="Liang C."/>
            <person name="Lipzen A."/>
            <person name="Lutzoni F."/>
            <person name="Magnuson J."/>
            <person name="Mondo S."/>
            <person name="Nolan M."/>
            <person name="Ohm R."/>
            <person name="Pangilinan J."/>
            <person name="Park H.-J."/>
            <person name="Ramirez L."/>
            <person name="Alfaro M."/>
            <person name="Sun H."/>
            <person name="Tritt A."/>
            <person name="Yoshinaga Y."/>
            <person name="Zwiers L.-H."/>
            <person name="Turgeon B."/>
            <person name="Goodwin S."/>
            <person name="Spatafora J."/>
            <person name="Crous P."/>
            <person name="Grigoriev I."/>
        </authorList>
    </citation>
    <scope>NUCLEOTIDE SEQUENCE</scope>
    <source>
        <strain evidence="2 4">CBS 304.34</strain>
    </source>
</reference>
<organism evidence="2">
    <name type="scientific">Mytilinidion resinicola</name>
    <dbReference type="NCBI Taxonomy" id="574789"/>
    <lineage>
        <taxon>Eukaryota</taxon>
        <taxon>Fungi</taxon>
        <taxon>Dikarya</taxon>
        <taxon>Ascomycota</taxon>
        <taxon>Pezizomycotina</taxon>
        <taxon>Dothideomycetes</taxon>
        <taxon>Pleosporomycetidae</taxon>
        <taxon>Mytilinidiales</taxon>
        <taxon>Mytilinidiaceae</taxon>
        <taxon>Mytilinidion</taxon>
    </lineage>
</organism>
<evidence type="ECO:0008006" key="5">
    <source>
        <dbReference type="Google" id="ProtNLM"/>
    </source>
</evidence>
<dbReference type="Proteomes" id="UP000504636">
    <property type="component" value="Unplaced"/>
</dbReference>
<gene>
    <name evidence="2 4" type="ORF">BDZ99DRAFT_464459</name>
</gene>
<dbReference type="RefSeq" id="XP_033575575.1">
    <property type="nucleotide sequence ID" value="XM_033720320.1"/>
</dbReference>
<reference evidence="4" key="3">
    <citation type="submission" date="2025-04" db="UniProtKB">
        <authorList>
            <consortium name="RefSeq"/>
        </authorList>
    </citation>
    <scope>IDENTIFICATION</scope>
    <source>
        <strain evidence="4">CBS 304.34</strain>
    </source>
</reference>
<reference evidence="4" key="2">
    <citation type="submission" date="2020-04" db="EMBL/GenBank/DDBJ databases">
        <authorList>
            <consortium name="NCBI Genome Project"/>
        </authorList>
    </citation>
    <scope>NUCLEOTIDE SEQUENCE</scope>
    <source>
        <strain evidence="4">CBS 304.34</strain>
    </source>
</reference>
<protein>
    <recommendedName>
        <fullName evidence="5">Secreted protein</fullName>
    </recommendedName>
</protein>
<keyword evidence="1" id="KW-0732">Signal</keyword>
<evidence type="ECO:0000256" key="1">
    <source>
        <dbReference type="SAM" id="SignalP"/>
    </source>
</evidence>
<dbReference type="AlphaFoldDB" id="A0A6A6YII7"/>
<feature type="signal peptide" evidence="1">
    <location>
        <begin position="1"/>
        <end position="26"/>
    </location>
</feature>
<keyword evidence="3" id="KW-1185">Reference proteome</keyword>